<evidence type="ECO:0000256" key="1">
    <source>
        <dbReference type="ARBA" id="ARBA00004141"/>
    </source>
</evidence>
<keyword evidence="5" id="KW-0769">Symport</keyword>
<evidence type="ECO:0000256" key="8">
    <source>
        <dbReference type="ARBA" id="ARBA00023136"/>
    </source>
</evidence>
<feature type="transmembrane region" description="Helical" evidence="12">
    <location>
        <begin position="291"/>
        <end position="313"/>
    </location>
</feature>
<feature type="transmembrane region" description="Helical" evidence="12">
    <location>
        <begin position="159"/>
        <end position="183"/>
    </location>
</feature>
<evidence type="ECO:0000256" key="3">
    <source>
        <dbReference type="ARBA" id="ARBA00022448"/>
    </source>
</evidence>
<evidence type="ECO:0000256" key="6">
    <source>
        <dbReference type="ARBA" id="ARBA00022989"/>
    </source>
</evidence>
<dbReference type="EMBL" id="OU896707">
    <property type="protein sequence ID" value="CAH1116593.1"/>
    <property type="molecule type" value="Genomic_DNA"/>
</dbReference>
<feature type="transmembrane region" description="Helical" evidence="12">
    <location>
        <begin position="66"/>
        <end position="83"/>
    </location>
</feature>
<proteinExistence type="inferred from homology"/>
<protein>
    <recommendedName>
        <fullName evidence="11">Putative inorganic phosphate cotransporter</fullName>
    </recommendedName>
</protein>
<dbReference type="InterPro" id="IPR011701">
    <property type="entry name" value="MFS"/>
</dbReference>
<feature type="transmembrane region" description="Helical" evidence="12">
    <location>
        <begin position="325"/>
        <end position="344"/>
    </location>
</feature>
<keyword evidence="8 12" id="KW-0472">Membrane</keyword>
<dbReference type="Pfam" id="PF07690">
    <property type="entry name" value="MFS_1"/>
    <property type="match status" value="1"/>
</dbReference>
<evidence type="ECO:0000256" key="9">
    <source>
        <dbReference type="ARBA" id="ARBA00023201"/>
    </source>
</evidence>
<comment type="function">
    <text evidence="10">May be an inorganic phosphate cotransporter.</text>
</comment>
<name>A0A9P0GPE1_PHACE</name>
<dbReference type="FunFam" id="1.20.1250.20:FF:000003">
    <property type="entry name" value="Solute carrier family 17 member 3"/>
    <property type="match status" value="1"/>
</dbReference>
<evidence type="ECO:0000256" key="12">
    <source>
        <dbReference type="SAM" id="Phobius"/>
    </source>
</evidence>
<dbReference type="FunFam" id="1.20.1250.20:FF:000144">
    <property type="entry name" value="Picot, isoform B"/>
    <property type="match status" value="1"/>
</dbReference>
<feature type="transmembrane region" description="Helical" evidence="12">
    <location>
        <begin position="384"/>
        <end position="407"/>
    </location>
</feature>
<accession>A0A9P0GPE1</accession>
<gene>
    <name evidence="14" type="ORF">PHAECO_LOCUS764</name>
</gene>
<dbReference type="Gene3D" id="1.20.1250.20">
    <property type="entry name" value="MFS general substrate transporter like domains"/>
    <property type="match status" value="2"/>
</dbReference>
<dbReference type="InterPro" id="IPR020846">
    <property type="entry name" value="MFS_dom"/>
</dbReference>
<sequence length="473" mass="52175">MENESSAIPLNGPRFGVRHVQVFFIFMLITIAFGTRVQLSVAIVAMTNSTASSNPNVPTYDWDNKSVILSSFYWGYIVLQVFAAELAKRYGARKFLLVAMTVNSTINMLVPLMASLLGSYGVMGSRALQGLSQGFFYPSSHNILGKWAPSEERSVLSTVAFSGSSFGTIVTMVVVGILCSSWIGWESSFYIIGALGYTWVFFYAIFGASSPAEHKTISKEEKEYIESSLDSEDASKLQTPWKSIFTSPPFLAVYITQIGTVWGNSTLLAEIPTYMNKVMGFDITSNGLLSAAPYLTSFIFAYSFSFISDYIVNNNYLSVTWSRKLFTMIATLIPAMALLVLGFLPLGYTTLSVVMLIVAVGFQSAQTSGYLINHIDLSPNFAGTLMGIGNGTANICSILGPLSVQWIVTDETDKSQWRIIFIIAAMMYLLPSLFYLFFASGEVQPWDSSSDDDAVKRRLRRKKISVYSIMSIN</sequence>
<keyword evidence="6 12" id="KW-1133">Transmembrane helix</keyword>
<evidence type="ECO:0000256" key="2">
    <source>
        <dbReference type="ARBA" id="ARBA00008586"/>
    </source>
</evidence>
<keyword evidence="3" id="KW-0813">Transport</keyword>
<keyword evidence="9" id="KW-0406">Ion transport</keyword>
<dbReference type="PROSITE" id="PS50850">
    <property type="entry name" value="MFS"/>
    <property type="match status" value="1"/>
</dbReference>
<keyword evidence="4 12" id="KW-0812">Transmembrane</keyword>
<comment type="subcellular location">
    <subcellularLocation>
        <location evidence="1">Membrane</location>
        <topology evidence="1">Multi-pass membrane protein</topology>
    </subcellularLocation>
</comment>
<feature type="transmembrane region" description="Helical" evidence="12">
    <location>
        <begin position="189"/>
        <end position="209"/>
    </location>
</feature>
<evidence type="ECO:0000256" key="4">
    <source>
        <dbReference type="ARBA" id="ARBA00022692"/>
    </source>
</evidence>
<dbReference type="GO" id="GO:0015293">
    <property type="term" value="F:symporter activity"/>
    <property type="evidence" value="ECO:0007669"/>
    <property type="project" value="UniProtKB-KW"/>
</dbReference>
<reference evidence="14" key="2">
    <citation type="submission" date="2022-10" db="EMBL/GenBank/DDBJ databases">
        <authorList>
            <consortium name="ENA_rothamsted_submissions"/>
            <consortium name="culmorum"/>
            <person name="King R."/>
        </authorList>
    </citation>
    <scope>NUCLEOTIDE SEQUENCE</scope>
</reference>
<evidence type="ECO:0000313" key="15">
    <source>
        <dbReference type="Proteomes" id="UP001153737"/>
    </source>
</evidence>
<dbReference type="GO" id="GO:0016020">
    <property type="term" value="C:membrane"/>
    <property type="evidence" value="ECO:0007669"/>
    <property type="project" value="UniProtKB-SubCell"/>
</dbReference>
<dbReference type="GO" id="GO:0006814">
    <property type="term" value="P:sodium ion transport"/>
    <property type="evidence" value="ECO:0007669"/>
    <property type="project" value="UniProtKB-KW"/>
</dbReference>
<evidence type="ECO:0000256" key="5">
    <source>
        <dbReference type="ARBA" id="ARBA00022847"/>
    </source>
</evidence>
<feature type="transmembrane region" description="Helical" evidence="12">
    <location>
        <begin position="95"/>
        <end position="114"/>
    </location>
</feature>
<evidence type="ECO:0000313" key="14">
    <source>
        <dbReference type="EMBL" id="CAH1116593.1"/>
    </source>
</evidence>
<dbReference type="AlphaFoldDB" id="A0A9P0GPE1"/>
<feature type="transmembrane region" description="Helical" evidence="12">
    <location>
        <begin position="419"/>
        <end position="438"/>
    </location>
</feature>
<dbReference type="PANTHER" id="PTHR11662">
    <property type="entry name" value="SOLUTE CARRIER FAMILY 17"/>
    <property type="match status" value="1"/>
</dbReference>
<dbReference type="SUPFAM" id="SSF103473">
    <property type="entry name" value="MFS general substrate transporter"/>
    <property type="match status" value="1"/>
</dbReference>
<keyword evidence="15" id="KW-1185">Reference proteome</keyword>
<dbReference type="CDD" id="cd17318">
    <property type="entry name" value="MFS_SLC17"/>
    <property type="match status" value="1"/>
</dbReference>
<feature type="domain" description="Major facilitator superfamily (MFS) profile" evidence="13">
    <location>
        <begin position="20"/>
        <end position="443"/>
    </location>
</feature>
<organism evidence="14 15">
    <name type="scientific">Phaedon cochleariae</name>
    <name type="common">Mustard beetle</name>
    <dbReference type="NCBI Taxonomy" id="80249"/>
    <lineage>
        <taxon>Eukaryota</taxon>
        <taxon>Metazoa</taxon>
        <taxon>Ecdysozoa</taxon>
        <taxon>Arthropoda</taxon>
        <taxon>Hexapoda</taxon>
        <taxon>Insecta</taxon>
        <taxon>Pterygota</taxon>
        <taxon>Neoptera</taxon>
        <taxon>Endopterygota</taxon>
        <taxon>Coleoptera</taxon>
        <taxon>Polyphaga</taxon>
        <taxon>Cucujiformia</taxon>
        <taxon>Chrysomeloidea</taxon>
        <taxon>Chrysomelidae</taxon>
        <taxon>Chrysomelinae</taxon>
        <taxon>Chrysomelini</taxon>
        <taxon>Phaedon</taxon>
    </lineage>
</organism>
<dbReference type="OrthoDB" id="2985014at2759"/>
<dbReference type="InterPro" id="IPR036259">
    <property type="entry name" value="MFS_trans_sf"/>
</dbReference>
<evidence type="ECO:0000256" key="10">
    <source>
        <dbReference type="ARBA" id="ARBA00054632"/>
    </source>
</evidence>
<dbReference type="PANTHER" id="PTHR11662:SF280">
    <property type="entry name" value="FI21844P1-RELATED"/>
    <property type="match status" value="1"/>
</dbReference>
<feature type="transmembrane region" description="Helical" evidence="12">
    <location>
        <begin position="22"/>
        <end position="46"/>
    </location>
</feature>
<evidence type="ECO:0000259" key="13">
    <source>
        <dbReference type="PROSITE" id="PS50850"/>
    </source>
</evidence>
<dbReference type="Proteomes" id="UP001153737">
    <property type="component" value="Chromosome 1"/>
</dbReference>
<dbReference type="InterPro" id="IPR050382">
    <property type="entry name" value="MFS_Na/Anion_cotransporter"/>
</dbReference>
<evidence type="ECO:0000256" key="7">
    <source>
        <dbReference type="ARBA" id="ARBA00023053"/>
    </source>
</evidence>
<comment type="similarity">
    <text evidence="2">Belongs to the major facilitator superfamily. Sodium/anion cotransporter family.</text>
</comment>
<dbReference type="GO" id="GO:0006820">
    <property type="term" value="P:monoatomic anion transport"/>
    <property type="evidence" value="ECO:0007669"/>
    <property type="project" value="TreeGrafter"/>
</dbReference>
<feature type="transmembrane region" description="Helical" evidence="12">
    <location>
        <begin position="350"/>
        <end position="372"/>
    </location>
</feature>
<reference evidence="14" key="1">
    <citation type="submission" date="2022-01" db="EMBL/GenBank/DDBJ databases">
        <authorList>
            <person name="King R."/>
        </authorList>
    </citation>
    <scope>NUCLEOTIDE SEQUENCE</scope>
</reference>
<keyword evidence="7" id="KW-0915">Sodium</keyword>
<evidence type="ECO:0000256" key="11">
    <source>
        <dbReference type="ARBA" id="ARBA00068450"/>
    </source>
</evidence>
<feature type="transmembrane region" description="Helical" evidence="12">
    <location>
        <begin position="251"/>
        <end position="271"/>
    </location>
</feature>
<keyword evidence="9" id="KW-0739">Sodium transport</keyword>